<feature type="region of interest" description="Disordered" evidence="2">
    <location>
        <begin position="1"/>
        <end position="109"/>
    </location>
</feature>
<keyword evidence="3" id="KW-0812">Transmembrane</keyword>
<feature type="transmembrane region" description="Helical" evidence="3">
    <location>
        <begin position="827"/>
        <end position="849"/>
    </location>
</feature>
<dbReference type="InterPro" id="IPR050369">
    <property type="entry name" value="RBOH/FRE"/>
</dbReference>
<dbReference type="InterPro" id="IPR039261">
    <property type="entry name" value="FNR_nucleotide-bd"/>
</dbReference>
<keyword evidence="3" id="KW-1133">Transmembrane helix</keyword>
<sequence length="979" mass="109474">MTPAHTPPLPVVPEQTQWQEDADPIDPRTRTEQRIPAISTLPRLARDPTPDSRRQQQRPSDLASLHTARNIEALRSMQSSSFRRSSGNRPRRGSSGRGGDSDLHTGSSAGGNANAALYRGSEIDLMATCPSSWRSNGGGGDFVLDTSLSGRHGAQSGAETVELPDEDENAVAQNQRAARTAGLVWSMTMCSMLVMACSSVFFVSSQYFDPIAGTGMKVTFLEWFDTPLDEEETRAEALEALQMNKQDVATGHAELANPVYFSLFVACPVMISAILYELFVRSYEGSQLRALLRPLQWTRAPWRLFNGINNGEAIFVVVILLTNILVFVVALATQLHRVHKGWDVDHIPHKVDGLTSNEVHDNVLKAIANAFGYCGIVSISFVLLLSARPTSNFLLSDVFGLTRERGMVFLKGTAVWIGIASVFHVAFYINTYTNEEVFGKRFGYLLYSSDTDEYDNIAEEALNEWLHARDVYLGWMVFFGELAAICLTVLTVATVFSRVLRKKTSEVDQFVQKFCGIIGFFCLHLHYDSTIWWLYPSLCLVVVNLIHSRANGDTPVQVIDFSPLRNGVTRLVLAASHSLEQASKSRSGLAGRFVFVCLPSVRRFQWHALYVATSPTAASESITVYAKSCGRWSQAVYEHAKLCREKKSFPLVFVDGYYGNQAIDRVLSASHVLLVAVGDLHAPYALSIFQELLALYAAHAHPRHLRKVVLVWSTDNLSFMKEMEPMLRELKKLDSHGDIFQVRLYLTGKPCDEDIEAFPDRQPLSQFAEKQFGASRLIGERQPVPFQRALFSSTVYLIASKLVVVLGTALLLYSVRYQASGHEFWVLVRLTEVAMVFVGGLLGYCLVYAERRMIQTVLSFMNVDRYSAADVPATDEMSVRAERMVAGGFDVIGTYEFESGIGFQEEYSVRVNARPPQYEQLLDEMWKSSRKEDLAGDPVFQQQRTSCVEIAAPRGHDIAAQFRADQRQRMDLHIEEMTR</sequence>
<dbReference type="GO" id="GO:0016491">
    <property type="term" value="F:oxidoreductase activity"/>
    <property type="evidence" value="ECO:0007669"/>
    <property type="project" value="UniProtKB-KW"/>
</dbReference>
<dbReference type="PANTHER" id="PTHR11972:SF193">
    <property type="entry name" value="FAD-BINDING FR-TYPE DOMAIN-CONTAINING PROTEIN"/>
    <property type="match status" value="1"/>
</dbReference>
<dbReference type="CDD" id="cd06186">
    <property type="entry name" value="NOX_Duox_like_FAD_NADP"/>
    <property type="match status" value="1"/>
</dbReference>
<proteinExistence type="predicted"/>
<keyword evidence="3" id="KW-0472">Membrane</keyword>
<gene>
    <name evidence="5" type="ORF">Poli38472_014697</name>
</gene>
<dbReference type="InterPro" id="IPR013112">
    <property type="entry name" value="FAD-bd_8"/>
</dbReference>
<comment type="caution">
    <text evidence="5">The sequence shown here is derived from an EMBL/GenBank/DDBJ whole genome shotgun (WGS) entry which is preliminary data.</text>
</comment>
<dbReference type="PANTHER" id="PTHR11972">
    <property type="entry name" value="NADPH OXIDASE"/>
    <property type="match status" value="1"/>
</dbReference>
<name>A0A8K1FLM6_PYTOL</name>
<accession>A0A8K1FLM6</accession>
<feature type="transmembrane region" description="Helical" evidence="3">
    <location>
        <begin position="259"/>
        <end position="279"/>
    </location>
</feature>
<feature type="compositionally biased region" description="Low complexity" evidence="2">
    <location>
        <begin position="75"/>
        <end position="88"/>
    </location>
</feature>
<evidence type="ECO:0000313" key="5">
    <source>
        <dbReference type="EMBL" id="TMW63992.1"/>
    </source>
</evidence>
<dbReference type="EMBL" id="SPLM01000042">
    <property type="protein sequence ID" value="TMW63992.1"/>
    <property type="molecule type" value="Genomic_DNA"/>
</dbReference>
<feature type="transmembrane region" description="Helical" evidence="3">
    <location>
        <begin position="795"/>
        <end position="815"/>
    </location>
</feature>
<feature type="transmembrane region" description="Helical" evidence="3">
    <location>
        <begin position="366"/>
        <end position="387"/>
    </location>
</feature>
<evidence type="ECO:0000259" key="4">
    <source>
        <dbReference type="Pfam" id="PF08022"/>
    </source>
</evidence>
<feature type="transmembrane region" description="Helical" evidence="3">
    <location>
        <begin position="183"/>
        <end position="203"/>
    </location>
</feature>
<evidence type="ECO:0000256" key="2">
    <source>
        <dbReference type="SAM" id="MobiDB-lite"/>
    </source>
</evidence>
<feature type="compositionally biased region" description="Pro residues" evidence="2">
    <location>
        <begin position="1"/>
        <end position="11"/>
    </location>
</feature>
<feature type="transmembrane region" description="Helical" evidence="3">
    <location>
        <begin position="472"/>
        <end position="496"/>
    </location>
</feature>
<protein>
    <recommendedName>
        <fullName evidence="4">FAD-binding 8 domain-containing protein</fullName>
    </recommendedName>
</protein>
<dbReference type="Proteomes" id="UP000794436">
    <property type="component" value="Unassembled WGS sequence"/>
</dbReference>
<dbReference type="GO" id="GO:0005886">
    <property type="term" value="C:plasma membrane"/>
    <property type="evidence" value="ECO:0007669"/>
    <property type="project" value="TreeGrafter"/>
</dbReference>
<feature type="transmembrane region" description="Helical" evidence="3">
    <location>
        <begin position="408"/>
        <end position="429"/>
    </location>
</feature>
<dbReference type="Gene3D" id="3.40.50.80">
    <property type="entry name" value="Nucleotide-binding domain of ferredoxin-NADP reductase (FNR) module"/>
    <property type="match status" value="1"/>
</dbReference>
<dbReference type="AlphaFoldDB" id="A0A8K1FLM6"/>
<evidence type="ECO:0000256" key="3">
    <source>
        <dbReference type="SAM" id="Phobius"/>
    </source>
</evidence>
<dbReference type="Pfam" id="PF08022">
    <property type="entry name" value="FAD_binding_8"/>
    <property type="match status" value="1"/>
</dbReference>
<reference evidence="5" key="1">
    <citation type="submission" date="2019-03" db="EMBL/GenBank/DDBJ databases">
        <title>Long read genome sequence of the mycoparasitic Pythium oligandrum ATCC 38472 isolated from sugarbeet rhizosphere.</title>
        <authorList>
            <person name="Gaulin E."/>
        </authorList>
    </citation>
    <scope>NUCLEOTIDE SEQUENCE</scope>
    <source>
        <strain evidence="5">ATCC 38472_TT</strain>
    </source>
</reference>
<evidence type="ECO:0000313" key="6">
    <source>
        <dbReference type="Proteomes" id="UP000794436"/>
    </source>
</evidence>
<feature type="domain" description="FAD-binding 8" evidence="4">
    <location>
        <begin position="589"/>
        <end position="661"/>
    </location>
</feature>
<feature type="compositionally biased region" description="Basic and acidic residues" evidence="2">
    <location>
        <begin position="44"/>
        <end position="54"/>
    </location>
</feature>
<organism evidence="5 6">
    <name type="scientific">Pythium oligandrum</name>
    <name type="common">Mycoparasitic fungus</name>
    <dbReference type="NCBI Taxonomy" id="41045"/>
    <lineage>
        <taxon>Eukaryota</taxon>
        <taxon>Sar</taxon>
        <taxon>Stramenopiles</taxon>
        <taxon>Oomycota</taxon>
        <taxon>Peronosporomycetes</taxon>
        <taxon>Pythiales</taxon>
        <taxon>Pythiaceae</taxon>
        <taxon>Pythium</taxon>
    </lineage>
</organism>
<keyword evidence="6" id="KW-1185">Reference proteome</keyword>
<keyword evidence="1" id="KW-0560">Oxidoreductase</keyword>
<feature type="transmembrane region" description="Helical" evidence="3">
    <location>
        <begin position="313"/>
        <end position="332"/>
    </location>
</feature>
<evidence type="ECO:0000256" key="1">
    <source>
        <dbReference type="ARBA" id="ARBA00023002"/>
    </source>
</evidence>